<evidence type="ECO:0000313" key="2">
    <source>
        <dbReference type="Proteomes" id="UP000315525"/>
    </source>
</evidence>
<dbReference type="Proteomes" id="UP000315525">
    <property type="component" value="Unassembled WGS sequence"/>
</dbReference>
<protein>
    <submittedName>
        <fullName evidence="1">Uncharacterized protein</fullName>
    </submittedName>
</protein>
<accession>A0A523UNG5</accession>
<comment type="caution">
    <text evidence="1">The sequence shown here is derived from an EMBL/GenBank/DDBJ whole genome shotgun (WGS) entry which is preliminary data.</text>
</comment>
<dbReference type="Gene3D" id="2.40.360.20">
    <property type="match status" value="1"/>
</dbReference>
<evidence type="ECO:0000313" key="1">
    <source>
        <dbReference type="EMBL" id="TET44093.1"/>
    </source>
</evidence>
<dbReference type="EMBL" id="SOJN01000138">
    <property type="protein sequence ID" value="TET44093.1"/>
    <property type="molecule type" value="Genomic_DNA"/>
</dbReference>
<name>A0A523UNG5_UNCT6</name>
<reference evidence="1 2" key="1">
    <citation type="submission" date="2019-03" db="EMBL/GenBank/DDBJ databases">
        <title>Metabolic potential of uncultured bacteria and archaea associated with petroleum seepage in deep-sea sediments.</title>
        <authorList>
            <person name="Dong X."/>
            <person name="Hubert C."/>
        </authorList>
    </citation>
    <scope>NUCLEOTIDE SEQUENCE [LARGE SCALE GENOMIC DNA]</scope>
    <source>
        <strain evidence="1">E44_bin18</strain>
    </source>
</reference>
<dbReference type="AlphaFoldDB" id="A0A523UNG5"/>
<organism evidence="1 2">
    <name type="scientific">candidate division TA06 bacterium</name>
    <dbReference type="NCBI Taxonomy" id="2250710"/>
    <lineage>
        <taxon>Bacteria</taxon>
        <taxon>Bacteria division TA06</taxon>
    </lineage>
</organism>
<gene>
    <name evidence="1" type="ORF">E3J62_11230</name>
</gene>
<proteinExistence type="predicted"/>
<sequence length="196" mass="22585">MDPLVYRIGSDYIPMDAVGNTWFYNLSSGGEKRVSVAGSSIMLRRDCMRVQVDFQDGYWYKGEDYFDEYVKTTYLFNEEFVLEERWARRLALPLVLGNTWTDEFENTIMVYGEPVKRSVTLDGKVVAIRDVSVPAGRFDQCYVVRLEQVGVIDTPYGNGSVDSAFVEEYYAPDIGLVKRVNLLTLEKEELRDYSLK</sequence>